<feature type="signal peptide" evidence="1">
    <location>
        <begin position="1"/>
        <end position="26"/>
    </location>
</feature>
<dbReference type="InParanoid" id="A0A420XTA7"/>
<dbReference type="Proteomes" id="UP000281955">
    <property type="component" value="Unassembled WGS sequence"/>
</dbReference>
<keyword evidence="4" id="KW-1185">Reference proteome</keyword>
<evidence type="ECO:0000256" key="1">
    <source>
        <dbReference type="SAM" id="SignalP"/>
    </source>
</evidence>
<dbReference type="Pfam" id="PF05901">
    <property type="entry name" value="Excalibur"/>
    <property type="match status" value="1"/>
</dbReference>
<evidence type="ECO:0000259" key="2">
    <source>
        <dbReference type="SMART" id="SM00894"/>
    </source>
</evidence>
<dbReference type="AlphaFoldDB" id="A0A420XTA7"/>
<reference evidence="3 4" key="1">
    <citation type="submission" date="2018-10" db="EMBL/GenBank/DDBJ databases">
        <title>Genomic Encyclopedia of Archaeal and Bacterial Type Strains, Phase II (KMG-II): from individual species to whole genera.</title>
        <authorList>
            <person name="Goeker M."/>
        </authorList>
    </citation>
    <scope>NUCLEOTIDE SEQUENCE [LARGE SCALE GENOMIC DNA]</scope>
    <source>
        <strain evidence="3 4">RP-AC37</strain>
    </source>
</reference>
<gene>
    <name evidence="3" type="ORF">CLV35_0485</name>
</gene>
<dbReference type="SMART" id="SM00894">
    <property type="entry name" value="Excalibur"/>
    <property type="match status" value="1"/>
</dbReference>
<proteinExistence type="predicted"/>
<organism evidence="3 4">
    <name type="scientific">Motilibacter peucedani</name>
    <dbReference type="NCBI Taxonomy" id="598650"/>
    <lineage>
        <taxon>Bacteria</taxon>
        <taxon>Bacillati</taxon>
        <taxon>Actinomycetota</taxon>
        <taxon>Actinomycetes</taxon>
        <taxon>Motilibacterales</taxon>
        <taxon>Motilibacteraceae</taxon>
        <taxon>Motilibacter</taxon>
    </lineage>
</organism>
<dbReference type="OrthoDB" id="2735480at2"/>
<dbReference type="RefSeq" id="WP_121191802.1">
    <property type="nucleotide sequence ID" value="NZ_RBWV01000009.1"/>
</dbReference>
<dbReference type="InterPro" id="IPR008613">
    <property type="entry name" value="Excalibur_Ca-bd_domain"/>
</dbReference>
<evidence type="ECO:0000313" key="3">
    <source>
        <dbReference type="EMBL" id="RKS80065.1"/>
    </source>
</evidence>
<feature type="domain" description="Excalibur calcium-binding" evidence="2">
    <location>
        <begin position="30"/>
        <end position="87"/>
    </location>
</feature>
<keyword evidence="1" id="KW-0732">Signal</keyword>
<sequence>MKRIVVTAAAAGMVAAGLVAAGPAEASPRTFANCTALNAVYKGGVARPGAVDKRKGGGHAKHRPVYDRALYNANTKSDRDHDGIACEK</sequence>
<protein>
    <submittedName>
        <fullName evidence="3">Excalibur calcium-binding domain-containing protein</fullName>
    </submittedName>
</protein>
<dbReference type="EMBL" id="RBWV01000009">
    <property type="protein sequence ID" value="RKS80065.1"/>
    <property type="molecule type" value="Genomic_DNA"/>
</dbReference>
<name>A0A420XTA7_9ACTN</name>
<evidence type="ECO:0000313" key="4">
    <source>
        <dbReference type="Proteomes" id="UP000281955"/>
    </source>
</evidence>
<feature type="chain" id="PRO_5019230915" evidence="1">
    <location>
        <begin position="27"/>
        <end position="88"/>
    </location>
</feature>
<comment type="caution">
    <text evidence="3">The sequence shown here is derived from an EMBL/GenBank/DDBJ whole genome shotgun (WGS) entry which is preliminary data.</text>
</comment>
<accession>A0A420XTA7</accession>